<organism evidence="2">
    <name type="scientific">Compsopogon caeruleus</name>
    <dbReference type="NCBI Taxonomy" id="31354"/>
    <lineage>
        <taxon>Eukaryota</taxon>
        <taxon>Rhodophyta</taxon>
        <taxon>Compsopogonophyceae</taxon>
        <taxon>Compsopogonales</taxon>
        <taxon>Compsopogonaceae</taxon>
        <taxon>Compsopogon</taxon>
    </lineage>
</organism>
<dbReference type="AlphaFoldDB" id="A0A7S1XAV0"/>
<dbReference type="EMBL" id="HBGH01000595">
    <property type="protein sequence ID" value="CAD9221401.1"/>
    <property type="molecule type" value="Transcribed_RNA"/>
</dbReference>
<name>A0A7S1XAV0_9RHOD</name>
<feature type="region of interest" description="Disordered" evidence="1">
    <location>
        <begin position="130"/>
        <end position="165"/>
    </location>
</feature>
<sequence>MQESEHGEEEEGLAVRDRRGWSGASVPMHGQEVVDRPKQGHDGSNDTQLSVLDSVARRYSQWILEHGFPKCGHNNTRREGSVLCSPCRSILKKFIANRCVEFGCSRGCTSGVLSDNCNIFLNKAISSVAKAGDPRDQPTHKRVSSPVEPENPEKHKRPKSSPSLTVDPVATVQENYPRLMARESRPQSEQLKKVPIELGETTKKEKVSSSSRVSQACRKVGFDILRAIPVRLNILGSSARKMRTQFDALCDELAIVRNELEFAAELLDRKASPAGKPPLVNPEFPKGPRKT</sequence>
<gene>
    <name evidence="2" type="ORF">CCAE0312_LOCUS304</name>
</gene>
<feature type="compositionally biased region" description="Basic and acidic residues" evidence="1">
    <location>
        <begin position="32"/>
        <end position="44"/>
    </location>
</feature>
<proteinExistence type="predicted"/>
<feature type="region of interest" description="Disordered" evidence="1">
    <location>
        <begin position="1"/>
        <end position="47"/>
    </location>
</feature>
<feature type="compositionally biased region" description="Acidic residues" evidence="1">
    <location>
        <begin position="1"/>
        <end position="12"/>
    </location>
</feature>
<feature type="region of interest" description="Disordered" evidence="1">
    <location>
        <begin position="271"/>
        <end position="291"/>
    </location>
</feature>
<evidence type="ECO:0000256" key="1">
    <source>
        <dbReference type="SAM" id="MobiDB-lite"/>
    </source>
</evidence>
<reference evidence="2" key="1">
    <citation type="submission" date="2021-01" db="EMBL/GenBank/DDBJ databases">
        <authorList>
            <person name="Corre E."/>
            <person name="Pelletier E."/>
            <person name="Niang G."/>
            <person name="Scheremetjew M."/>
            <person name="Finn R."/>
            <person name="Kale V."/>
            <person name="Holt S."/>
            <person name="Cochrane G."/>
            <person name="Meng A."/>
            <person name="Brown T."/>
            <person name="Cohen L."/>
        </authorList>
    </citation>
    <scope>NUCLEOTIDE SEQUENCE</scope>
    <source>
        <strain evidence="2">SAG 36.94</strain>
    </source>
</reference>
<accession>A0A7S1XAV0</accession>
<evidence type="ECO:0000313" key="2">
    <source>
        <dbReference type="EMBL" id="CAD9221401.1"/>
    </source>
</evidence>
<protein>
    <submittedName>
        <fullName evidence="2">Uncharacterized protein</fullName>
    </submittedName>
</protein>